<accession>A0A5N0UWP1</accession>
<organism evidence="3 4">
    <name type="scientific">Amycolatopsis acidicola</name>
    <dbReference type="NCBI Taxonomy" id="2596893"/>
    <lineage>
        <taxon>Bacteria</taxon>
        <taxon>Bacillati</taxon>
        <taxon>Actinomycetota</taxon>
        <taxon>Actinomycetes</taxon>
        <taxon>Pseudonocardiales</taxon>
        <taxon>Pseudonocardiaceae</taxon>
        <taxon>Amycolatopsis</taxon>
    </lineage>
</organism>
<dbReference type="EMBL" id="VMNW02000075">
    <property type="protein sequence ID" value="KAA9153521.1"/>
    <property type="molecule type" value="Genomic_DNA"/>
</dbReference>
<feature type="domain" description="Mammalian cell entry C-terminal" evidence="2">
    <location>
        <begin position="125"/>
        <end position="293"/>
    </location>
</feature>
<dbReference type="Pfam" id="PF02470">
    <property type="entry name" value="MlaD"/>
    <property type="match status" value="1"/>
</dbReference>
<keyword evidence="4" id="KW-1185">Reference proteome</keyword>
<dbReference type="RefSeq" id="WP_144753433.1">
    <property type="nucleotide sequence ID" value="NZ_VMNW02000075.1"/>
</dbReference>
<gene>
    <name evidence="3" type="ORF">FPZ12_034300</name>
</gene>
<dbReference type="OrthoDB" id="9774928at2"/>
<dbReference type="PANTHER" id="PTHR33371">
    <property type="entry name" value="INTERMEMBRANE PHOSPHOLIPID TRANSPORT SYSTEM BINDING PROTEIN MLAD-RELATED"/>
    <property type="match status" value="1"/>
</dbReference>
<dbReference type="InterPro" id="IPR003399">
    <property type="entry name" value="Mce/MlaD"/>
</dbReference>
<evidence type="ECO:0000313" key="3">
    <source>
        <dbReference type="EMBL" id="KAA9153521.1"/>
    </source>
</evidence>
<dbReference type="PROSITE" id="PS51257">
    <property type="entry name" value="PROKAR_LIPOPROTEIN"/>
    <property type="match status" value="1"/>
</dbReference>
<dbReference type="AlphaFoldDB" id="A0A5N0UWP1"/>
<feature type="domain" description="Mce/MlaD" evidence="1">
    <location>
        <begin position="40"/>
        <end position="115"/>
    </location>
</feature>
<dbReference type="InterPro" id="IPR052336">
    <property type="entry name" value="MlaD_Phospholipid_Transporter"/>
</dbReference>
<evidence type="ECO:0000313" key="4">
    <source>
        <dbReference type="Proteomes" id="UP000319769"/>
    </source>
</evidence>
<dbReference type="Pfam" id="PF11887">
    <property type="entry name" value="Mce4_CUP1"/>
    <property type="match status" value="1"/>
</dbReference>
<dbReference type="InterPro" id="IPR005693">
    <property type="entry name" value="Mce"/>
</dbReference>
<dbReference type="InterPro" id="IPR024516">
    <property type="entry name" value="Mce_C"/>
</dbReference>
<sequence length="333" mass="35109">MARKAILPGVVLVLATVTGCSFGGLYDTPLPGGADLGDHPYHVTVAFADVLDLVPQSAVQVDDVPVGRVERIGLSADGRTAEVTLAMNGTVHLPANATAALRQSSLLGEKFVELARPTDEQPEGTLADGANIPVTRTNRNPQIEEVLGALSMLLNGGGVGQLQQITQELNKALSGREPDVRELLTNLDTFVTGLDARRGDLDRALSNVDQLAGSLAGRADEISGVLTDLGPGIDALAQQRDQLVTMLGSLHDLSGVAVDTIERGKDDLLADLRALEPTLRQLNQAGQQLPQAMELLLTFPFPDSALNAVKGDYLNLFLDYHARTGPPLPLGGD</sequence>
<dbReference type="GO" id="GO:0005576">
    <property type="term" value="C:extracellular region"/>
    <property type="evidence" value="ECO:0007669"/>
    <property type="project" value="TreeGrafter"/>
</dbReference>
<dbReference type="Proteomes" id="UP000319769">
    <property type="component" value="Unassembled WGS sequence"/>
</dbReference>
<evidence type="ECO:0000259" key="1">
    <source>
        <dbReference type="Pfam" id="PF02470"/>
    </source>
</evidence>
<proteinExistence type="predicted"/>
<comment type="caution">
    <text evidence="3">The sequence shown here is derived from an EMBL/GenBank/DDBJ whole genome shotgun (WGS) entry which is preliminary data.</text>
</comment>
<protein>
    <submittedName>
        <fullName evidence="3">MCE family protein</fullName>
    </submittedName>
</protein>
<reference evidence="3" key="1">
    <citation type="submission" date="2019-09" db="EMBL/GenBank/DDBJ databases">
        <authorList>
            <person name="Teo W.F.A."/>
            <person name="Duangmal K."/>
        </authorList>
    </citation>
    <scope>NUCLEOTIDE SEQUENCE [LARGE SCALE GENOMIC DNA]</scope>
    <source>
        <strain evidence="3">K81G1</strain>
    </source>
</reference>
<dbReference type="PANTHER" id="PTHR33371:SF15">
    <property type="entry name" value="LIPOPROTEIN LPRN"/>
    <property type="match status" value="1"/>
</dbReference>
<dbReference type="NCBIfam" id="TIGR00996">
    <property type="entry name" value="Mtu_fam_mce"/>
    <property type="match status" value="1"/>
</dbReference>
<evidence type="ECO:0000259" key="2">
    <source>
        <dbReference type="Pfam" id="PF11887"/>
    </source>
</evidence>
<name>A0A5N0UWP1_9PSEU</name>